<sequence length="574" mass="65910">MMLKLKHIQQLWRSGSRGNLNIFRNNYYYFSEGDAFFSNRLCTLTGLSEVDDLPQTTESPDLPGWVKFPDKKEQGVSGMTEDDDDDFVIPSLWDWIEEDKPSRQEIDGHCLKNDAVTDVDKLSETLKNHFKSPDDVVQALDVFSVDVSEELVEKILKRFSFEWIKLYGFFKWVKLQSNFKLSPYLFNLLIDNLGKARNFVVMWEVVEEMSVLYGCITLETVTVVIRRLAKAGHYDDAIEAIPRFEQFGVPKDTNMVNILIDALVKGGSVERAYDVYLQEKLHASPNLTTFNMLVHGWCKINDIEKAKRTIQDMVRHGFSPDSVTYTCLIEAYGREKDFRKVEATLDEMQRKGCPPNVVTYSIVMKAYGIAKEHNKALEIYEKMKENGLLDAHAYGILISILYSSGRLGGSTDVFEDMAKQGITPNLQMFNVMIRHAAKSLKEEEALTLLKKMEECQCKPDLDTYAPLLKMCCKLKRMKVLSFLIDHMYQNDVSLDLGTYALLISGLCRSGKHKRACSFFEQSVQKGILPTDTMHKKLVQELEKKGILEEKKYIEQLMIEAAKHTSEERPEINYD</sequence>
<comment type="similarity">
    <text evidence="1">Belongs to the PPR family. P subfamily.</text>
</comment>
<evidence type="ECO:0000256" key="3">
    <source>
        <dbReference type="PROSITE-ProRule" id="PRU00708"/>
    </source>
</evidence>
<dbReference type="Proteomes" id="UP001152484">
    <property type="component" value="Unassembled WGS sequence"/>
</dbReference>
<comment type="caution">
    <text evidence="5">The sequence shown here is derived from an EMBL/GenBank/DDBJ whole genome shotgun (WGS) entry which is preliminary data.</text>
</comment>
<feature type="domain" description="PROP1-like PPR" evidence="4">
    <location>
        <begin position="374"/>
        <end position="523"/>
    </location>
</feature>
<dbReference type="PROSITE" id="PS51375">
    <property type="entry name" value="PPR"/>
    <property type="match status" value="5"/>
</dbReference>
<dbReference type="Gene3D" id="1.25.40.10">
    <property type="entry name" value="Tetratricopeptide repeat domain"/>
    <property type="match status" value="4"/>
</dbReference>
<feature type="repeat" description="PPR" evidence="3">
    <location>
        <begin position="425"/>
        <end position="459"/>
    </location>
</feature>
<evidence type="ECO:0000256" key="2">
    <source>
        <dbReference type="ARBA" id="ARBA00022737"/>
    </source>
</evidence>
<dbReference type="InterPro" id="IPR011990">
    <property type="entry name" value="TPR-like_helical_dom_sf"/>
</dbReference>
<dbReference type="PANTHER" id="PTHR47447:SF28">
    <property type="entry name" value="PENTACOTRIPEPTIDE-REPEAT REGION OF PRORP DOMAIN-CONTAINING PROTEIN"/>
    <property type="match status" value="1"/>
</dbReference>
<dbReference type="Pfam" id="PF01535">
    <property type="entry name" value="PPR"/>
    <property type="match status" value="1"/>
</dbReference>
<dbReference type="AlphaFoldDB" id="A0A9P0YPI5"/>
<feature type="repeat" description="PPR" evidence="3">
    <location>
        <begin position="286"/>
        <end position="320"/>
    </location>
</feature>
<dbReference type="OrthoDB" id="185373at2759"/>
<dbReference type="NCBIfam" id="TIGR00756">
    <property type="entry name" value="PPR"/>
    <property type="match status" value="6"/>
</dbReference>
<dbReference type="Pfam" id="PF12854">
    <property type="entry name" value="PPR_1"/>
    <property type="match status" value="1"/>
</dbReference>
<gene>
    <name evidence="5" type="ORF">CEURO_LOCUS3630</name>
</gene>
<proteinExistence type="inferred from homology"/>
<feature type="repeat" description="PPR" evidence="3">
    <location>
        <begin position="495"/>
        <end position="529"/>
    </location>
</feature>
<feature type="repeat" description="PPR" evidence="3">
    <location>
        <begin position="321"/>
        <end position="355"/>
    </location>
</feature>
<organism evidence="5 6">
    <name type="scientific">Cuscuta europaea</name>
    <name type="common">European dodder</name>
    <dbReference type="NCBI Taxonomy" id="41803"/>
    <lineage>
        <taxon>Eukaryota</taxon>
        <taxon>Viridiplantae</taxon>
        <taxon>Streptophyta</taxon>
        <taxon>Embryophyta</taxon>
        <taxon>Tracheophyta</taxon>
        <taxon>Spermatophyta</taxon>
        <taxon>Magnoliopsida</taxon>
        <taxon>eudicotyledons</taxon>
        <taxon>Gunneridae</taxon>
        <taxon>Pentapetalae</taxon>
        <taxon>asterids</taxon>
        <taxon>lamiids</taxon>
        <taxon>Solanales</taxon>
        <taxon>Convolvulaceae</taxon>
        <taxon>Cuscuteae</taxon>
        <taxon>Cuscuta</taxon>
        <taxon>Cuscuta subgen. Cuscuta</taxon>
    </lineage>
</organism>
<evidence type="ECO:0000256" key="1">
    <source>
        <dbReference type="ARBA" id="ARBA00007626"/>
    </source>
</evidence>
<evidence type="ECO:0000313" key="5">
    <source>
        <dbReference type="EMBL" id="CAH9070367.1"/>
    </source>
</evidence>
<dbReference type="InterPro" id="IPR033443">
    <property type="entry name" value="PROP1-like_PPR_dom"/>
</dbReference>
<keyword evidence="2" id="KW-0677">Repeat</keyword>
<evidence type="ECO:0000259" key="4">
    <source>
        <dbReference type="Pfam" id="PF17177"/>
    </source>
</evidence>
<name>A0A9P0YPI5_CUSEU</name>
<dbReference type="InterPro" id="IPR002885">
    <property type="entry name" value="PPR_rpt"/>
</dbReference>
<dbReference type="PANTHER" id="PTHR47447">
    <property type="entry name" value="OS03G0856100 PROTEIN"/>
    <property type="match status" value="1"/>
</dbReference>
<dbReference type="Pfam" id="PF13041">
    <property type="entry name" value="PPR_2"/>
    <property type="match status" value="1"/>
</dbReference>
<dbReference type="SUPFAM" id="SSF81901">
    <property type="entry name" value="HCP-like"/>
    <property type="match status" value="1"/>
</dbReference>
<accession>A0A9P0YPI5</accession>
<keyword evidence="6" id="KW-1185">Reference proteome</keyword>
<dbReference type="Pfam" id="PF17177">
    <property type="entry name" value="PPR_long"/>
    <property type="match status" value="1"/>
</dbReference>
<evidence type="ECO:0000313" key="6">
    <source>
        <dbReference type="Proteomes" id="UP001152484"/>
    </source>
</evidence>
<dbReference type="EMBL" id="CAMAPE010000005">
    <property type="protein sequence ID" value="CAH9070367.1"/>
    <property type="molecule type" value="Genomic_DNA"/>
</dbReference>
<protein>
    <recommendedName>
        <fullName evidence="4">PROP1-like PPR domain-containing protein</fullName>
    </recommendedName>
</protein>
<reference evidence="5" key="1">
    <citation type="submission" date="2022-07" db="EMBL/GenBank/DDBJ databases">
        <authorList>
            <person name="Macas J."/>
            <person name="Novak P."/>
            <person name="Neumann P."/>
        </authorList>
    </citation>
    <scope>NUCLEOTIDE SEQUENCE</scope>
</reference>
<feature type="repeat" description="PPR" evidence="3">
    <location>
        <begin position="356"/>
        <end position="390"/>
    </location>
</feature>